<evidence type="ECO:0000313" key="17">
    <source>
        <dbReference type="Proteomes" id="UP000694559"/>
    </source>
</evidence>
<dbReference type="PANTHER" id="PTHR46105">
    <property type="entry name" value="AGAP004733-PA"/>
    <property type="match status" value="1"/>
</dbReference>
<dbReference type="InterPro" id="IPR050457">
    <property type="entry name" value="ZnFinger_BTB_dom_contain"/>
</dbReference>
<dbReference type="PROSITE" id="PS50157">
    <property type="entry name" value="ZINC_FINGER_C2H2_2"/>
    <property type="match status" value="2"/>
</dbReference>
<dbReference type="GO" id="GO:0001227">
    <property type="term" value="F:DNA-binding transcription repressor activity, RNA polymerase II-specific"/>
    <property type="evidence" value="ECO:0007669"/>
    <property type="project" value="Ensembl"/>
</dbReference>
<feature type="compositionally biased region" description="Acidic residues" evidence="13">
    <location>
        <begin position="243"/>
        <end position="253"/>
    </location>
</feature>
<feature type="domain" description="BTB" evidence="14">
    <location>
        <begin position="24"/>
        <end position="92"/>
    </location>
</feature>
<dbReference type="GO" id="GO:0008270">
    <property type="term" value="F:zinc ion binding"/>
    <property type="evidence" value="ECO:0007669"/>
    <property type="project" value="UniProtKB-KW"/>
</dbReference>
<accession>A0A8C7E693</accession>
<dbReference type="InterPro" id="IPR013087">
    <property type="entry name" value="Znf_C2H2_type"/>
</dbReference>
<feature type="region of interest" description="Disordered" evidence="13">
    <location>
        <begin position="190"/>
        <end position="274"/>
    </location>
</feature>
<dbReference type="InterPro" id="IPR036236">
    <property type="entry name" value="Znf_C2H2_sf"/>
</dbReference>
<evidence type="ECO:0000313" key="16">
    <source>
        <dbReference type="Ensembl" id="ENSNNAP00000026693.1"/>
    </source>
</evidence>
<dbReference type="FunFam" id="3.30.160.60:FF:000218">
    <property type="entry name" value="Zinc finger protein 10"/>
    <property type="match status" value="1"/>
</dbReference>
<evidence type="ECO:0000259" key="15">
    <source>
        <dbReference type="PROSITE" id="PS50157"/>
    </source>
</evidence>
<keyword evidence="5" id="KW-0677">Repeat</keyword>
<gene>
    <name evidence="16" type="primary">ZBTB8A</name>
</gene>
<dbReference type="GeneTree" id="ENSGT00940000157491"/>
<evidence type="ECO:0000256" key="3">
    <source>
        <dbReference type="ARBA" id="ARBA00022553"/>
    </source>
</evidence>
<keyword evidence="8" id="KW-0805">Transcription regulation</keyword>
<dbReference type="SMART" id="SM00225">
    <property type="entry name" value="BTB"/>
    <property type="match status" value="1"/>
</dbReference>
<dbReference type="Pfam" id="PF00651">
    <property type="entry name" value="BTB"/>
    <property type="match status" value="1"/>
</dbReference>
<evidence type="ECO:0000256" key="1">
    <source>
        <dbReference type="ARBA" id="ARBA00003767"/>
    </source>
</evidence>
<evidence type="ECO:0000256" key="2">
    <source>
        <dbReference type="ARBA" id="ARBA00004123"/>
    </source>
</evidence>
<comment type="subcellular location">
    <subcellularLocation>
        <location evidence="2">Nucleus</location>
    </subcellularLocation>
</comment>
<evidence type="ECO:0000256" key="12">
    <source>
        <dbReference type="PROSITE-ProRule" id="PRU00042"/>
    </source>
</evidence>
<evidence type="ECO:0000256" key="11">
    <source>
        <dbReference type="ARBA" id="ARBA00023242"/>
    </source>
</evidence>
<reference evidence="16" key="1">
    <citation type="submission" date="2025-08" db="UniProtKB">
        <authorList>
            <consortium name="Ensembl"/>
        </authorList>
    </citation>
    <scope>IDENTIFICATION</scope>
</reference>
<evidence type="ECO:0000256" key="9">
    <source>
        <dbReference type="ARBA" id="ARBA00023125"/>
    </source>
</evidence>
<dbReference type="GO" id="GO:0001223">
    <property type="term" value="F:transcription coactivator binding"/>
    <property type="evidence" value="ECO:0007669"/>
    <property type="project" value="Ensembl"/>
</dbReference>
<dbReference type="PROSITE" id="PS00028">
    <property type="entry name" value="ZINC_FINGER_C2H2_1"/>
    <property type="match status" value="1"/>
</dbReference>
<dbReference type="Gene3D" id="3.30.710.10">
    <property type="entry name" value="Potassium Channel Kv1.1, Chain A"/>
    <property type="match status" value="1"/>
</dbReference>
<keyword evidence="6 12" id="KW-0863">Zinc-finger</keyword>
<dbReference type="InterPro" id="IPR000210">
    <property type="entry name" value="BTB/POZ_dom"/>
</dbReference>
<dbReference type="OrthoDB" id="624345at2759"/>
<protein>
    <submittedName>
        <fullName evidence="16">Zinc finger and BTB domain containing 8A</fullName>
    </submittedName>
</protein>
<dbReference type="GO" id="GO:0005634">
    <property type="term" value="C:nucleus"/>
    <property type="evidence" value="ECO:0007669"/>
    <property type="project" value="UniProtKB-SubCell"/>
</dbReference>
<evidence type="ECO:0000259" key="14">
    <source>
        <dbReference type="PROSITE" id="PS50097"/>
    </source>
</evidence>
<comment type="function">
    <text evidence="1">May be involved in transcriptional regulation.</text>
</comment>
<dbReference type="AlphaFoldDB" id="A0A8C7E693"/>
<keyword evidence="11" id="KW-0539">Nucleus</keyword>
<name>A0A8C7E693_NAJNA</name>
<feature type="domain" description="C2H2-type" evidence="15">
    <location>
        <begin position="284"/>
        <end position="311"/>
    </location>
</feature>
<dbReference type="PROSITE" id="PS50097">
    <property type="entry name" value="BTB"/>
    <property type="match status" value="1"/>
</dbReference>
<keyword evidence="9" id="KW-0238">DNA-binding</keyword>
<organism evidence="16 17">
    <name type="scientific">Naja naja</name>
    <name type="common">Indian cobra</name>
    <dbReference type="NCBI Taxonomy" id="35670"/>
    <lineage>
        <taxon>Eukaryota</taxon>
        <taxon>Metazoa</taxon>
        <taxon>Chordata</taxon>
        <taxon>Craniata</taxon>
        <taxon>Vertebrata</taxon>
        <taxon>Euteleostomi</taxon>
        <taxon>Lepidosauria</taxon>
        <taxon>Squamata</taxon>
        <taxon>Bifurcata</taxon>
        <taxon>Unidentata</taxon>
        <taxon>Episquamata</taxon>
        <taxon>Toxicofera</taxon>
        <taxon>Serpentes</taxon>
        <taxon>Colubroidea</taxon>
        <taxon>Elapidae</taxon>
        <taxon>Elapinae</taxon>
        <taxon>Naja</taxon>
    </lineage>
</organism>
<sequence length="345" mass="38654">MEISSHQSHLLQQLNEQRQQDLFCDCSILVEGKVFKAHCNVLFASSGYFKMLLSQCSKEAGQPTTATFQAFSPETFSVILDFVYSGKLSLTGQNVIEVMSAASFLQMTDVISVCKTFIKSSLDISEKEKDRYFSLSDKEVSSNGVERLCLYSASWRAESSPPRSHLSPDRGTCVVNSNSWTNFSYYPSGPRATQPLSKHDQRQESLRKGRHLGLAQPADAPYKANKLEDRAAAEQTSHAPPPSEEELQVDSEGDSCPASYQYGQGSDAVTRGSFPNNDLPRMRFKCPFCTHVVKRKADLKRHLRCHTGERPYPCEACGKRFSRLDHLSSHFRTRIKHIQDGSHGL</sequence>
<dbReference type="OMA" id="DMDSTPV"/>
<dbReference type="SUPFAM" id="SSF57667">
    <property type="entry name" value="beta-beta-alpha zinc fingers"/>
    <property type="match status" value="1"/>
</dbReference>
<dbReference type="Proteomes" id="UP000694559">
    <property type="component" value="Unplaced"/>
</dbReference>
<dbReference type="PANTHER" id="PTHR46105:SF12">
    <property type="entry name" value="ZINC FINGER AND BTB DOMAIN-CONTAINING PROTEIN 8A"/>
    <property type="match status" value="1"/>
</dbReference>
<dbReference type="SUPFAM" id="SSF54695">
    <property type="entry name" value="POZ domain"/>
    <property type="match status" value="1"/>
</dbReference>
<dbReference type="Ensembl" id="ENSNNAT00000027977.1">
    <property type="protein sequence ID" value="ENSNNAP00000026693.1"/>
    <property type="gene ID" value="ENSNNAG00000017331.1"/>
</dbReference>
<reference evidence="16" key="2">
    <citation type="submission" date="2025-09" db="UniProtKB">
        <authorList>
            <consortium name="Ensembl"/>
        </authorList>
    </citation>
    <scope>IDENTIFICATION</scope>
</reference>
<keyword evidence="7" id="KW-0862">Zinc</keyword>
<keyword evidence="10" id="KW-0804">Transcription</keyword>
<keyword evidence="3" id="KW-0597">Phosphoprotein</keyword>
<keyword evidence="17" id="KW-1185">Reference proteome</keyword>
<evidence type="ECO:0000256" key="6">
    <source>
        <dbReference type="ARBA" id="ARBA00022771"/>
    </source>
</evidence>
<evidence type="ECO:0000256" key="5">
    <source>
        <dbReference type="ARBA" id="ARBA00022737"/>
    </source>
</evidence>
<proteinExistence type="predicted"/>
<evidence type="ECO:0000256" key="13">
    <source>
        <dbReference type="SAM" id="MobiDB-lite"/>
    </source>
</evidence>
<evidence type="ECO:0000256" key="8">
    <source>
        <dbReference type="ARBA" id="ARBA00023015"/>
    </source>
</evidence>
<dbReference type="CDD" id="cd18329">
    <property type="entry name" value="BTB_POZ_ZBTB8A_BOZF1"/>
    <property type="match status" value="1"/>
</dbReference>
<dbReference type="Pfam" id="PF00096">
    <property type="entry name" value="zf-C2H2"/>
    <property type="match status" value="1"/>
</dbReference>
<feature type="compositionally biased region" description="Basic and acidic residues" evidence="13">
    <location>
        <begin position="197"/>
        <end position="207"/>
    </location>
</feature>
<feature type="domain" description="C2H2-type" evidence="15">
    <location>
        <begin position="312"/>
        <end position="342"/>
    </location>
</feature>
<dbReference type="SMART" id="SM00355">
    <property type="entry name" value="ZnF_C2H2"/>
    <property type="match status" value="2"/>
</dbReference>
<dbReference type="InterPro" id="IPR011333">
    <property type="entry name" value="SKP1/BTB/POZ_sf"/>
</dbReference>
<dbReference type="GO" id="GO:0000978">
    <property type="term" value="F:RNA polymerase II cis-regulatory region sequence-specific DNA binding"/>
    <property type="evidence" value="ECO:0007669"/>
    <property type="project" value="TreeGrafter"/>
</dbReference>
<evidence type="ECO:0000256" key="10">
    <source>
        <dbReference type="ARBA" id="ARBA00023163"/>
    </source>
</evidence>
<keyword evidence="4" id="KW-0479">Metal-binding</keyword>
<dbReference type="Gene3D" id="3.30.160.60">
    <property type="entry name" value="Classic Zinc Finger"/>
    <property type="match status" value="2"/>
</dbReference>
<evidence type="ECO:0000256" key="7">
    <source>
        <dbReference type="ARBA" id="ARBA00022833"/>
    </source>
</evidence>
<dbReference type="GO" id="GO:0061629">
    <property type="term" value="F:RNA polymerase II-specific DNA-binding transcription factor binding"/>
    <property type="evidence" value="ECO:0007669"/>
    <property type="project" value="Ensembl"/>
</dbReference>
<evidence type="ECO:0000256" key="4">
    <source>
        <dbReference type="ARBA" id="ARBA00022723"/>
    </source>
</evidence>